<dbReference type="InterPro" id="IPR044600">
    <property type="entry name" value="ATL1/ATL16-like"/>
</dbReference>
<evidence type="ECO:0000256" key="7">
    <source>
        <dbReference type="ARBA" id="ARBA00022723"/>
    </source>
</evidence>
<evidence type="ECO:0000256" key="4">
    <source>
        <dbReference type="ARBA" id="ARBA00012483"/>
    </source>
</evidence>
<evidence type="ECO:0000256" key="8">
    <source>
        <dbReference type="ARBA" id="ARBA00022771"/>
    </source>
</evidence>
<keyword evidence="11 14" id="KW-1133">Transmembrane helix</keyword>
<dbReference type="OMA" id="ICLLWYS"/>
<protein>
    <recommendedName>
        <fullName evidence="4">RING-type E3 ubiquitin transferase</fullName>
        <ecNumber evidence="4">2.3.2.27</ecNumber>
    </recommendedName>
</protein>
<reference evidence="16" key="1">
    <citation type="submission" date="2007-06" db="EMBL/GenBank/DDBJ databases">
        <title>Full length cDNA sequences from Sitka Spruce (Picea sitchensis).</title>
        <authorList>
            <person name="Ralph S.G."/>
            <person name="Chun H.E."/>
            <person name="Liao N."/>
            <person name="Ali J."/>
            <person name="Reid K."/>
            <person name="Kolosova N."/>
            <person name="Cooper N."/>
            <person name="Cullis C."/>
            <person name="Jancsik S."/>
            <person name="Moore R."/>
            <person name="Mayo M."/>
            <person name="Wagner S."/>
            <person name="Holt R.A."/>
            <person name="Jones S.J.M."/>
            <person name="Marra M.A."/>
            <person name="Ritland C.E."/>
            <person name="Ritland K."/>
            <person name="Bohlmann J."/>
        </authorList>
    </citation>
    <scope>NUCLEOTIDE SEQUENCE</scope>
    <source>
        <tissue evidence="16">Green portion of the leader tissue</tissue>
    </source>
</reference>
<feature type="transmembrane region" description="Helical" evidence="14">
    <location>
        <begin position="6"/>
        <end position="34"/>
    </location>
</feature>
<keyword evidence="10" id="KW-0862">Zinc</keyword>
<dbReference type="GO" id="GO:0008270">
    <property type="term" value="F:zinc ion binding"/>
    <property type="evidence" value="ECO:0007669"/>
    <property type="project" value="UniProtKB-KW"/>
</dbReference>
<proteinExistence type="evidence at transcript level"/>
<dbReference type="EC" id="2.3.2.27" evidence="4"/>
<dbReference type="InterPro" id="IPR013083">
    <property type="entry name" value="Znf_RING/FYVE/PHD"/>
</dbReference>
<comment type="subcellular location">
    <subcellularLocation>
        <location evidence="2">Membrane</location>
        <topology evidence="2">Single-pass membrane protein</topology>
    </subcellularLocation>
</comment>
<evidence type="ECO:0000256" key="3">
    <source>
        <dbReference type="ARBA" id="ARBA00004906"/>
    </source>
</evidence>
<organism evidence="16">
    <name type="scientific">Picea sitchensis</name>
    <name type="common">Sitka spruce</name>
    <name type="synonym">Pinus sitchensis</name>
    <dbReference type="NCBI Taxonomy" id="3332"/>
    <lineage>
        <taxon>Eukaryota</taxon>
        <taxon>Viridiplantae</taxon>
        <taxon>Streptophyta</taxon>
        <taxon>Embryophyta</taxon>
        <taxon>Tracheophyta</taxon>
        <taxon>Spermatophyta</taxon>
        <taxon>Pinopsida</taxon>
        <taxon>Pinidae</taxon>
        <taxon>Conifers I</taxon>
        <taxon>Pinales</taxon>
        <taxon>Pinaceae</taxon>
        <taxon>Picea</taxon>
    </lineage>
</organism>
<keyword evidence="9" id="KW-0833">Ubl conjugation pathway</keyword>
<evidence type="ECO:0000256" key="10">
    <source>
        <dbReference type="ARBA" id="ARBA00022833"/>
    </source>
</evidence>
<evidence type="ECO:0000256" key="5">
    <source>
        <dbReference type="ARBA" id="ARBA00022679"/>
    </source>
</evidence>
<comment type="pathway">
    <text evidence="3">Protein modification; protein ubiquitination.</text>
</comment>
<dbReference type="SUPFAM" id="SSF57850">
    <property type="entry name" value="RING/U-box"/>
    <property type="match status" value="1"/>
</dbReference>
<dbReference type="Pfam" id="PF13639">
    <property type="entry name" value="zf-RING_2"/>
    <property type="match status" value="1"/>
</dbReference>
<dbReference type="GO" id="GO:0061630">
    <property type="term" value="F:ubiquitin protein ligase activity"/>
    <property type="evidence" value="ECO:0007669"/>
    <property type="project" value="UniProtKB-EC"/>
</dbReference>
<name>B8LN43_PICSI</name>
<dbReference type="Gene3D" id="3.30.40.10">
    <property type="entry name" value="Zinc/RING finger domain, C3HC4 (zinc finger)"/>
    <property type="match status" value="1"/>
</dbReference>
<keyword evidence="5" id="KW-0808">Transferase</keyword>
<evidence type="ECO:0000256" key="11">
    <source>
        <dbReference type="ARBA" id="ARBA00022989"/>
    </source>
</evidence>
<accession>B8LN43</accession>
<evidence type="ECO:0000256" key="13">
    <source>
        <dbReference type="PROSITE-ProRule" id="PRU00175"/>
    </source>
</evidence>
<keyword evidence="6 14" id="KW-0812">Transmembrane</keyword>
<evidence type="ECO:0000259" key="15">
    <source>
        <dbReference type="PROSITE" id="PS50089"/>
    </source>
</evidence>
<dbReference type="AlphaFoldDB" id="B8LN43"/>
<evidence type="ECO:0000256" key="12">
    <source>
        <dbReference type="ARBA" id="ARBA00023136"/>
    </source>
</evidence>
<keyword evidence="7" id="KW-0479">Metal-binding</keyword>
<evidence type="ECO:0000256" key="1">
    <source>
        <dbReference type="ARBA" id="ARBA00000900"/>
    </source>
</evidence>
<sequence>MIGRIVLAAMMSLLLLCAAIGVMVLAYLWLVWYVSLHQSLRQRPLEDNGNGKPPKQQGLSEADLQRLPTIECCKEEEGDERTGNAECAVCLEAFQSGDRCRVIPVCSHAFHVQCADAWLSKRSVCPLCRRSARENEEEKGVIVNGGAAVALQEAEGRDEELGRSRPPAADSVVVDMSIAITRTDYRD</sequence>
<dbReference type="GO" id="GO:0016567">
    <property type="term" value="P:protein ubiquitination"/>
    <property type="evidence" value="ECO:0007669"/>
    <property type="project" value="InterPro"/>
</dbReference>
<dbReference type="PANTHER" id="PTHR46913">
    <property type="entry name" value="RING-H2 FINGER PROTEIN ATL16"/>
    <property type="match status" value="1"/>
</dbReference>
<feature type="domain" description="RING-type" evidence="15">
    <location>
        <begin position="87"/>
        <end position="129"/>
    </location>
</feature>
<dbReference type="EMBL" id="EF677237">
    <property type="protein sequence ID" value="ABR17073.1"/>
    <property type="molecule type" value="mRNA"/>
</dbReference>
<comment type="catalytic activity">
    <reaction evidence="1">
        <text>S-ubiquitinyl-[E2 ubiquitin-conjugating enzyme]-L-cysteine + [acceptor protein]-L-lysine = [E2 ubiquitin-conjugating enzyme]-L-cysteine + N(6)-ubiquitinyl-[acceptor protein]-L-lysine.</text>
        <dbReference type="EC" id="2.3.2.27"/>
    </reaction>
</comment>
<evidence type="ECO:0000256" key="2">
    <source>
        <dbReference type="ARBA" id="ARBA00004167"/>
    </source>
</evidence>
<evidence type="ECO:0000256" key="9">
    <source>
        <dbReference type="ARBA" id="ARBA00022786"/>
    </source>
</evidence>
<evidence type="ECO:0000256" key="14">
    <source>
        <dbReference type="SAM" id="Phobius"/>
    </source>
</evidence>
<dbReference type="PROSITE" id="PS50089">
    <property type="entry name" value="ZF_RING_2"/>
    <property type="match status" value="1"/>
</dbReference>
<keyword evidence="8 13" id="KW-0863">Zinc-finger</keyword>
<keyword evidence="12 14" id="KW-0472">Membrane</keyword>
<dbReference type="SMART" id="SM00184">
    <property type="entry name" value="RING"/>
    <property type="match status" value="1"/>
</dbReference>
<dbReference type="PANTHER" id="PTHR46913:SF1">
    <property type="entry name" value="RING-H2 FINGER PROTEIN ATL16"/>
    <property type="match status" value="1"/>
</dbReference>
<dbReference type="InterPro" id="IPR001841">
    <property type="entry name" value="Znf_RING"/>
</dbReference>
<evidence type="ECO:0000256" key="6">
    <source>
        <dbReference type="ARBA" id="ARBA00022692"/>
    </source>
</evidence>
<dbReference type="GO" id="GO:0016020">
    <property type="term" value="C:membrane"/>
    <property type="evidence" value="ECO:0007669"/>
    <property type="project" value="UniProtKB-SubCell"/>
</dbReference>
<evidence type="ECO:0000313" key="16">
    <source>
        <dbReference type="EMBL" id="ABR17073.1"/>
    </source>
</evidence>